<keyword evidence="10" id="KW-1185">Reference proteome</keyword>
<dbReference type="AlphaFoldDB" id="K6ZLZ8"/>
<dbReference type="SUPFAM" id="SSF103190">
    <property type="entry name" value="Sensory domain-like"/>
    <property type="match status" value="2"/>
</dbReference>
<dbReference type="InterPro" id="IPR029151">
    <property type="entry name" value="Sensor-like_sf"/>
</dbReference>
<dbReference type="PATRIC" id="fig|1129794.4.peg.1142"/>
<evidence type="ECO:0000256" key="1">
    <source>
        <dbReference type="ARBA" id="ARBA00000085"/>
    </source>
</evidence>
<evidence type="ECO:0000313" key="9">
    <source>
        <dbReference type="EMBL" id="AGH43261.1"/>
    </source>
</evidence>
<dbReference type="HOGENOM" id="CLU_000445_133_5_6"/>
<dbReference type="EC" id="2.7.13.3" evidence="3"/>
<dbReference type="CDD" id="cd00075">
    <property type="entry name" value="HATPase"/>
    <property type="match status" value="1"/>
</dbReference>
<dbReference type="EMBL" id="CP003837">
    <property type="protein sequence ID" value="AGH43261.1"/>
    <property type="molecule type" value="Genomic_DNA"/>
</dbReference>
<feature type="domain" description="Histidine kinase" evidence="8">
    <location>
        <begin position="405"/>
        <end position="640"/>
    </location>
</feature>
<evidence type="ECO:0000256" key="2">
    <source>
        <dbReference type="ARBA" id="ARBA00004651"/>
    </source>
</evidence>
<comment type="subcellular location">
    <subcellularLocation>
        <location evidence="2">Cell membrane</location>
        <topology evidence="2">Multi-pass membrane protein</topology>
    </subcellularLocation>
</comment>
<dbReference type="PROSITE" id="PS50109">
    <property type="entry name" value="HIS_KIN"/>
    <property type="match status" value="1"/>
</dbReference>
<name>K6ZLZ8_9ALTE</name>
<evidence type="ECO:0000313" key="10">
    <source>
        <dbReference type="Proteomes" id="UP000011864"/>
    </source>
</evidence>
<dbReference type="PANTHER" id="PTHR43065">
    <property type="entry name" value="SENSOR HISTIDINE KINASE"/>
    <property type="match status" value="1"/>
</dbReference>
<dbReference type="InterPro" id="IPR005467">
    <property type="entry name" value="His_kinase_dom"/>
</dbReference>
<dbReference type="PANTHER" id="PTHR43065:SF47">
    <property type="match status" value="1"/>
</dbReference>
<keyword evidence="4" id="KW-1003">Cell membrane</keyword>
<keyword evidence="5 7" id="KW-0812">Transmembrane</keyword>
<dbReference type="InterPro" id="IPR003594">
    <property type="entry name" value="HATPase_dom"/>
</dbReference>
<dbReference type="Proteomes" id="UP000011864">
    <property type="component" value="Chromosome"/>
</dbReference>
<reference evidence="9 10" key="1">
    <citation type="journal article" date="2013" name="Genome Announc.">
        <title>Complete Genome Sequence of Glaciecola psychrophila Strain 170T.</title>
        <authorList>
            <person name="Yin J."/>
            <person name="Chen J."/>
            <person name="Liu G."/>
            <person name="Yu Y."/>
            <person name="Song L."/>
            <person name="Wang X."/>
            <person name="Qu X."/>
        </authorList>
    </citation>
    <scope>NUCLEOTIDE SEQUENCE [LARGE SCALE GENOMIC DNA]</scope>
    <source>
        <strain evidence="9 10">170</strain>
    </source>
</reference>
<dbReference type="GO" id="GO:0004673">
    <property type="term" value="F:protein histidine kinase activity"/>
    <property type="evidence" value="ECO:0007669"/>
    <property type="project" value="UniProtKB-EC"/>
</dbReference>
<feature type="transmembrane region" description="Helical" evidence="7">
    <location>
        <begin position="327"/>
        <end position="346"/>
    </location>
</feature>
<dbReference type="Pfam" id="PF02518">
    <property type="entry name" value="HATPase_c"/>
    <property type="match status" value="1"/>
</dbReference>
<dbReference type="eggNOG" id="COG4191">
    <property type="taxonomic scope" value="Bacteria"/>
</dbReference>
<gene>
    <name evidence="9" type="ORF">C427_1152</name>
</gene>
<accession>K6ZLZ8</accession>
<dbReference type="Gene3D" id="3.30.450.20">
    <property type="entry name" value="PAS domain"/>
    <property type="match status" value="2"/>
</dbReference>
<evidence type="ECO:0000256" key="6">
    <source>
        <dbReference type="ARBA" id="ARBA00022989"/>
    </source>
</evidence>
<organism evidence="9 10">
    <name type="scientific">Paraglaciecola psychrophila 170</name>
    <dbReference type="NCBI Taxonomy" id="1129794"/>
    <lineage>
        <taxon>Bacteria</taxon>
        <taxon>Pseudomonadati</taxon>
        <taxon>Pseudomonadota</taxon>
        <taxon>Gammaproteobacteria</taxon>
        <taxon>Alteromonadales</taxon>
        <taxon>Alteromonadaceae</taxon>
        <taxon>Paraglaciecola</taxon>
    </lineage>
</organism>
<dbReference type="Pfam" id="PF21623">
    <property type="entry name" value="HK_sensor_dom_bact"/>
    <property type="match status" value="1"/>
</dbReference>
<dbReference type="SUPFAM" id="SSF55874">
    <property type="entry name" value="ATPase domain of HSP90 chaperone/DNA topoisomerase II/histidine kinase"/>
    <property type="match status" value="1"/>
</dbReference>
<sequence>MPLSTTDIAMQKRPIVMRAAMLLIISILFAGLSYQRLYDGKLDELKNIQGQKLFIAANLFSRELGGLGDLLSLLANGQALYHENTQKDKNNQTQDLSLKVQQQVQNYFIQFGKASPRIAQIRWLNQNGQEVIRVDFKAGQAKVSRVNRLQNKQSRYYFKQGMKVAAPKRYFSPIDLNVEHGAVVQPFEPTIRGTIQTSSSTHLLQGLIIVNYQLDHLLTTIRDHSNPEAQLSIVNHDGFWLLNSQPDKEWGFMLNQPKLSLKTASHELWLFQSQHAAGGDYIVDNVLSSFIPLATFVGSGSGATTNKLILYATSSKKYLSLAQKNSLYFALVIFLTLVLCGSIIMWRGYRYQDKLIELSLKLHDEHQRLEQANASLIENIARQQLLQDELVKANKLSSLGLMVAGVAHELNTPIGGAIICVTNADNANDKLKKAMEQGLSKSQFSAAVNLINRSLHLAIINLDKAVSHIKHFKRLAIDRVNEDYLNCLLDDIVSDLIISLRPLLKKGKVVVIEDIEDNLTLVSRPGIISQVLENLVVNSLNHGFESGQQGIIKIKARRLDTNQICITVSDNGSGIPSSMQSNLFEPFVTSGRGKGNIGLGLYMVNQWVTKLLAGKLSFVSEENSNKEFTTQFTVLLPINSNVSKINKN</sequence>
<dbReference type="RefSeq" id="WP_007636863.1">
    <property type="nucleotide sequence ID" value="NC_020514.1"/>
</dbReference>
<keyword evidence="6 7" id="KW-1133">Transmembrane helix</keyword>
<evidence type="ECO:0000256" key="5">
    <source>
        <dbReference type="ARBA" id="ARBA00022692"/>
    </source>
</evidence>
<dbReference type="KEGG" id="gps:C427_1152"/>
<evidence type="ECO:0000259" key="8">
    <source>
        <dbReference type="PROSITE" id="PS50109"/>
    </source>
</evidence>
<dbReference type="Gene3D" id="1.10.287.130">
    <property type="match status" value="1"/>
</dbReference>
<proteinExistence type="predicted"/>
<dbReference type="Gene3D" id="3.30.565.10">
    <property type="entry name" value="Histidine kinase-like ATPase, C-terminal domain"/>
    <property type="match status" value="1"/>
</dbReference>
<dbReference type="STRING" id="1129794.C427_1152"/>
<dbReference type="InterPro" id="IPR036890">
    <property type="entry name" value="HATPase_C_sf"/>
</dbReference>
<protein>
    <recommendedName>
        <fullName evidence="3">histidine kinase</fullName>
        <ecNumber evidence="3">2.7.13.3</ecNumber>
    </recommendedName>
</protein>
<dbReference type="PRINTS" id="PR00344">
    <property type="entry name" value="BCTRLSENSOR"/>
</dbReference>
<dbReference type="InterPro" id="IPR004358">
    <property type="entry name" value="Sig_transdc_His_kin-like_C"/>
</dbReference>
<comment type="catalytic activity">
    <reaction evidence="1">
        <text>ATP + protein L-histidine = ADP + protein N-phospho-L-histidine.</text>
        <dbReference type="EC" id="2.7.13.3"/>
    </reaction>
</comment>
<evidence type="ECO:0000256" key="3">
    <source>
        <dbReference type="ARBA" id="ARBA00012438"/>
    </source>
</evidence>
<evidence type="ECO:0000256" key="4">
    <source>
        <dbReference type="ARBA" id="ARBA00022475"/>
    </source>
</evidence>
<keyword evidence="7" id="KW-0472">Membrane</keyword>
<evidence type="ECO:0000256" key="7">
    <source>
        <dbReference type="SAM" id="Phobius"/>
    </source>
</evidence>
<dbReference type="InterPro" id="IPR048760">
    <property type="entry name" value="VP0354-like_sensor_dom"/>
</dbReference>
<dbReference type="GO" id="GO:0005886">
    <property type="term" value="C:plasma membrane"/>
    <property type="evidence" value="ECO:0007669"/>
    <property type="project" value="UniProtKB-SubCell"/>
</dbReference>
<dbReference type="OrthoDB" id="2521613at2"/>
<dbReference type="SMART" id="SM00387">
    <property type="entry name" value="HATPase_c"/>
    <property type="match status" value="1"/>
</dbReference>